<comment type="caution">
    <text evidence="2">The sequence shown here is derived from an EMBL/GenBank/DDBJ whole genome shotgun (WGS) entry which is preliminary data.</text>
</comment>
<evidence type="ECO:0000313" key="6">
    <source>
        <dbReference type="EMBL" id="KAG2383067.1"/>
    </source>
</evidence>
<organism evidence="2 8">
    <name type="scientific">Naegleria lovaniensis</name>
    <name type="common">Amoeba</name>
    <dbReference type="NCBI Taxonomy" id="51637"/>
    <lineage>
        <taxon>Eukaryota</taxon>
        <taxon>Discoba</taxon>
        <taxon>Heterolobosea</taxon>
        <taxon>Tetramitia</taxon>
        <taxon>Eutetramitia</taxon>
        <taxon>Vahlkampfiidae</taxon>
        <taxon>Naegleria</taxon>
    </lineage>
</organism>
<accession>A0AA88GE62</accession>
<evidence type="ECO:0000313" key="4">
    <source>
        <dbReference type="EMBL" id="KAG2374031.1"/>
    </source>
</evidence>
<dbReference type="Proteomes" id="UP000816034">
    <property type="component" value="Unassembled WGS sequence"/>
</dbReference>
<feature type="region of interest" description="Disordered" evidence="1">
    <location>
        <begin position="516"/>
        <end position="552"/>
    </location>
</feature>
<feature type="region of interest" description="Disordered" evidence="1">
    <location>
        <begin position="603"/>
        <end position="654"/>
    </location>
</feature>
<reference evidence="2" key="2">
    <citation type="submission" date="2020-04" db="EMBL/GenBank/DDBJ databases">
        <authorList>
            <person name="Liechti N."/>
            <person name="Schuerch N."/>
            <person name="Bruggmann R."/>
            <person name="Wittwer M."/>
        </authorList>
    </citation>
    <scope>NUCLEOTIDE SEQUENCE</scope>
    <source>
        <strain evidence="2">ATCC 30569</strain>
    </source>
</reference>
<sequence>MVRFNPWQLLSDKSIHHEHLSKVIQYPLPNILYSYEGSSISDNSLKTGIQYSIKFGSYTSKIINQQKHNLAHGLCRGCYQCPEHGCNQTAAKSAHRAICSVHQKEMVLFECVVQFKYFKNEISGKQFLFCIGEHLHHNPPPSKVSTEEKELLEHAFHQNPTLTAKQVTRGVGVPFIPGAQNRALINGTRIQRIRRKAMSTKFGSTSNFASILASVEENLLPSLTKNLADECLFGMSLSDGFGSWVQQVQFCPKIGFLMFPISRHLMEHVDMLVIDMKHQAKSGPFLNHLGISTFFEHAKGGMCFQLCRFLIEREDYKTCFRMFLDALESGGLDLKELFVGNDRRIKSILVDFSQSQLKGLREAFMEKFGSAGKEVVEQLASGCFIHFKRSVKRMVKVIPVEEAVRTRVEGLASDIEKFRSEKAITTILDAIELYCPGVKSWCDWWRQSHIVKLLLATSAVENNLPRNTNVQEVLNATGVPTYDGNAIVEIEMMLREDVTGVIKLLGLNENVPLSYADNTKQGRKKRNEKRKRADPFDSRPADTVSRGLIPTNTAPIDALENFLEGLKTDQRTALEEFAGQEADDVIEDEDFQEVGDGEIVEVTSEEEEKVEEPKAKKKKGATTRTTSRKSKIITDSESEYSSSSSNDVLDEVDDGCTARTDQIVTRSSQAISFEPGRSFAFHIEQATKFGRKSANF</sequence>
<gene>
    <name evidence="7" type="ORF">C9374_000943</name>
    <name evidence="6" type="ORF">C9374_004404</name>
    <name evidence="5" type="ORF">C9374_007529</name>
    <name evidence="4" type="ORF">C9374_011110</name>
    <name evidence="3" type="ORF">C9374_012871</name>
    <name evidence="2" type="ORF">C9374_014688</name>
</gene>
<keyword evidence="8" id="KW-1185">Reference proteome</keyword>
<feature type="compositionally biased region" description="Basic residues" evidence="1">
    <location>
        <begin position="521"/>
        <end position="530"/>
    </location>
</feature>
<dbReference type="EMBL" id="PYSW02000029">
    <property type="protein sequence ID" value="KAG2379390.1"/>
    <property type="molecule type" value="Genomic_DNA"/>
</dbReference>
<dbReference type="EMBL" id="PYSW02000011">
    <property type="protein sequence ID" value="KAG2388093.1"/>
    <property type="molecule type" value="Genomic_DNA"/>
</dbReference>
<evidence type="ECO:0000313" key="3">
    <source>
        <dbReference type="EMBL" id="KAG2373139.1"/>
    </source>
</evidence>
<proteinExistence type="predicted"/>
<evidence type="ECO:0000313" key="5">
    <source>
        <dbReference type="EMBL" id="KAG2379390.1"/>
    </source>
</evidence>
<feature type="compositionally biased region" description="Low complexity" evidence="1">
    <location>
        <begin position="633"/>
        <end position="647"/>
    </location>
</feature>
<evidence type="ECO:0000313" key="8">
    <source>
        <dbReference type="Proteomes" id="UP000816034"/>
    </source>
</evidence>
<evidence type="ECO:0000313" key="2">
    <source>
        <dbReference type="EMBL" id="KAG2370672.1"/>
    </source>
</evidence>
<feature type="compositionally biased region" description="Basic and acidic residues" evidence="1">
    <location>
        <begin position="531"/>
        <end position="540"/>
    </location>
</feature>
<dbReference type="EMBL" id="PYSW02000090">
    <property type="protein sequence ID" value="KAG2370672.1"/>
    <property type="molecule type" value="Genomic_DNA"/>
</dbReference>
<dbReference type="EMBL" id="PYSW02000021">
    <property type="protein sequence ID" value="KAG2383067.1"/>
    <property type="molecule type" value="Genomic_DNA"/>
</dbReference>
<reference evidence="2 8" key="1">
    <citation type="journal article" date="2018" name="BMC Genomics">
        <title>The genome of Naegleria lovaniensis, the basis for a comparative approach to unravel pathogenicity factors of the human pathogenic amoeba N. fowleri.</title>
        <authorList>
            <person name="Liechti N."/>
            <person name="Schurch N."/>
            <person name="Bruggmann R."/>
            <person name="Wittwer M."/>
        </authorList>
    </citation>
    <scope>NUCLEOTIDE SEQUENCE [LARGE SCALE GENOMIC DNA]</scope>
    <source>
        <strain evidence="2 8">ATCC 30569</strain>
    </source>
</reference>
<dbReference type="EMBL" id="PYSW02000048">
    <property type="protein sequence ID" value="KAG2374031.1"/>
    <property type="molecule type" value="Genomic_DNA"/>
</dbReference>
<name>A0AA88GE62_NAELO</name>
<protein>
    <submittedName>
        <fullName evidence="2">Uncharacterized protein</fullName>
    </submittedName>
</protein>
<evidence type="ECO:0000313" key="7">
    <source>
        <dbReference type="EMBL" id="KAG2388093.1"/>
    </source>
</evidence>
<feature type="compositionally biased region" description="Basic residues" evidence="1">
    <location>
        <begin position="615"/>
        <end position="631"/>
    </location>
</feature>
<dbReference type="EMBL" id="PYSW02000060">
    <property type="protein sequence ID" value="KAG2373139.1"/>
    <property type="molecule type" value="Genomic_DNA"/>
</dbReference>
<dbReference type="GeneID" id="68093399"/>
<dbReference type="AlphaFoldDB" id="A0AA88GE62"/>
<dbReference type="RefSeq" id="XP_044552085.1">
    <property type="nucleotide sequence ID" value="XM_044699616.1"/>
</dbReference>
<evidence type="ECO:0000256" key="1">
    <source>
        <dbReference type="SAM" id="MobiDB-lite"/>
    </source>
</evidence>